<dbReference type="InterPro" id="IPR041698">
    <property type="entry name" value="Methyltransf_25"/>
</dbReference>
<comment type="catalytic activity">
    <reaction evidence="3">
        <text>[thioredoxin]-dithiol + NADP(+) = [thioredoxin]-disulfide + NADPH + H(+)</text>
        <dbReference type="Rhea" id="RHEA:20345"/>
        <dbReference type="Rhea" id="RHEA-COMP:10698"/>
        <dbReference type="Rhea" id="RHEA-COMP:10700"/>
        <dbReference type="ChEBI" id="CHEBI:15378"/>
        <dbReference type="ChEBI" id="CHEBI:29950"/>
        <dbReference type="ChEBI" id="CHEBI:50058"/>
        <dbReference type="ChEBI" id="CHEBI:57783"/>
        <dbReference type="ChEBI" id="CHEBI:58349"/>
        <dbReference type="EC" id="1.8.1.9"/>
    </reaction>
</comment>
<dbReference type="PRINTS" id="PR00469">
    <property type="entry name" value="PNDRDTASEII"/>
</dbReference>
<dbReference type="PRINTS" id="PR00368">
    <property type="entry name" value="FADPNR"/>
</dbReference>
<evidence type="ECO:0000313" key="6">
    <source>
        <dbReference type="EMBL" id="TQN43776.1"/>
    </source>
</evidence>
<dbReference type="Pfam" id="PF07992">
    <property type="entry name" value="Pyr_redox_2"/>
    <property type="match status" value="1"/>
</dbReference>
<evidence type="ECO:0000259" key="4">
    <source>
        <dbReference type="Pfam" id="PF07992"/>
    </source>
</evidence>
<dbReference type="Pfam" id="PF13649">
    <property type="entry name" value="Methyltransf_25"/>
    <property type="match status" value="1"/>
</dbReference>
<dbReference type="InterPro" id="IPR036188">
    <property type="entry name" value="FAD/NAD-bd_sf"/>
</dbReference>
<evidence type="ECO:0000259" key="5">
    <source>
        <dbReference type="Pfam" id="PF13649"/>
    </source>
</evidence>
<dbReference type="OrthoDB" id="9786503at2"/>
<protein>
    <submittedName>
        <fullName evidence="6">Thioredoxin reductase</fullName>
    </submittedName>
</protein>
<keyword evidence="1" id="KW-0285">Flavoprotein</keyword>
<gene>
    <name evidence="6" type="ORF">FHU33_3241</name>
</gene>
<dbReference type="InterPro" id="IPR023753">
    <property type="entry name" value="FAD/NAD-binding_dom"/>
</dbReference>
<dbReference type="CDD" id="cd02440">
    <property type="entry name" value="AdoMet_MTases"/>
    <property type="match status" value="1"/>
</dbReference>
<feature type="domain" description="FAD/NAD(P)-binding" evidence="4">
    <location>
        <begin position="5"/>
        <end position="284"/>
    </location>
</feature>
<evidence type="ECO:0000256" key="1">
    <source>
        <dbReference type="ARBA" id="ARBA00022630"/>
    </source>
</evidence>
<dbReference type="RefSeq" id="WP_142026226.1">
    <property type="nucleotide sequence ID" value="NZ_VFQE01000001.1"/>
</dbReference>
<dbReference type="PANTHER" id="PTHR48105">
    <property type="entry name" value="THIOREDOXIN REDUCTASE 1-RELATED-RELATED"/>
    <property type="match status" value="1"/>
</dbReference>
<name>A0A543PI65_9ACTN</name>
<dbReference type="Gene3D" id="3.40.50.150">
    <property type="entry name" value="Vaccinia Virus protein VP39"/>
    <property type="match status" value="1"/>
</dbReference>
<evidence type="ECO:0000256" key="3">
    <source>
        <dbReference type="ARBA" id="ARBA00048132"/>
    </source>
</evidence>
<dbReference type="InterPro" id="IPR029063">
    <property type="entry name" value="SAM-dependent_MTases_sf"/>
</dbReference>
<dbReference type="AlphaFoldDB" id="A0A543PI65"/>
<dbReference type="Proteomes" id="UP000319865">
    <property type="component" value="Unassembled WGS sequence"/>
</dbReference>
<dbReference type="GO" id="GO:0004791">
    <property type="term" value="F:thioredoxin-disulfide reductase (NADPH) activity"/>
    <property type="evidence" value="ECO:0007669"/>
    <property type="project" value="UniProtKB-EC"/>
</dbReference>
<dbReference type="SUPFAM" id="SSF53335">
    <property type="entry name" value="S-adenosyl-L-methionine-dependent methyltransferases"/>
    <property type="match status" value="1"/>
</dbReference>
<comment type="caution">
    <text evidence="6">The sequence shown here is derived from an EMBL/GenBank/DDBJ whole genome shotgun (WGS) entry which is preliminary data.</text>
</comment>
<dbReference type="SUPFAM" id="SSF51905">
    <property type="entry name" value="FAD/NAD(P)-binding domain"/>
    <property type="match status" value="1"/>
</dbReference>
<keyword evidence="7" id="KW-1185">Reference proteome</keyword>
<evidence type="ECO:0000313" key="7">
    <source>
        <dbReference type="Proteomes" id="UP000319865"/>
    </source>
</evidence>
<sequence>MDERYDVVVVGGGAAGLSGALALSRARRKVLVIDAGQPRNAPAGHVHNYLGREGTPPGELLAIGREEVAGYGGEVGTGEVVGAERLDDGFRVDLADGGSVHARRLLVTTGLTDELPDIPGLRELWGSDVLHCPYCHGWEVRDRALGILGGPMGVHAALLWRQWSADVTLFRHTGPELTHEEREQLAALRVRVVDGKVAALETGDGRLAGVRLASGEVVGREAVVAPPRFVANSSVLRSLGLEPVEMEVNGNVFGTYIPSEPMGATAVPGVWVAGNVANLQAQVITSAAGGLNAAGQINVDLITEDTRLAVAAAHQHLAPSGEHDWEEQYRAHSTVWSGRPNPPLVTEAADLSPGTALDVGCGEGADAIWLAERGWRVTAVDLSPTALERAACHAAEAGVDVAWQRADVTDWVPEEKAYDLVTSHFVHLGGVLGRRVFARLAAAVAPGGTLLLVGHDVSDLAAGANRPHSPDLYFTAEEVASSLDPAGWDVVVAEARPREAKAHEGDVTTVHDAVVVARRR</sequence>
<dbReference type="EMBL" id="VFQE01000001">
    <property type="protein sequence ID" value="TQN43776.1"/>
    <property type="molecule type" value="Genomic_DNA"/>
</dbReference>
<accession>A0A543PI65</accession>
<reference evidence="6 7" key="1">
    <citation type="submission" date="2019-06" db="EMBL/GenBank/DDBJ databases">
        <title>Sequencing the genomes of 1000 actinobacteria strains.</title>
        <authorList>
            <person name="Klenk H.-P."/>
        </authorList>
    </citation>
    <scope>NUCLEOTIDE SEQUENCE [LARGE SCALE GENOMIC DNA]</scope>
    <source>
        <strain evidence="6 7">DSM 46837</strain>
    </source>
</reference>
<dbReference type="InterPro" id="IPR050097">
    <property type="entry name" value="Ferredoxin-NADP_redctase_2"/>
</dbReference>
<keyword evidence="2" id="KW-0560">Oxidoreductase</keyword>
<evidence type="ECO:0000256" key="2">
    <source>
        <dbReference type="ARBA" id="ARBA00023002"/>
    </source>
</evidence>
<dbReference type="Gene3D" id="3.50.50.60">
    <property type="entry name" value="FAD/NAD(P)-binding domain"/>
    <property type="match status" value="2"/>
</dbReference>
<proteinExistence type="predicted"/>
<feature type="domain" description="Methyltransferase" evidence="5">
    <location>
        <begin position="357"/>
        <end position="448"/>
    </location>
</feature>
<organism evidence="6 7">
    <name type="scientific">Blastococcus colisei</name>
    <dbReference type="NCBI Taxonomy" id="1564162"/>
    <lineage>
        <taxon>Bacteria</taxon>
        <taxon>Bacillati</taxon>
        <taxon>Actinomycetota</taxon>
        <taxon>Actinomycetes</taxon>
        <taxon>Geodermatophilales</taxon>
        <taxon>Geodermatophilaceae</taxon>
        <taxon>Blastococcus</taxon>
    </lineage>
</organism>